<gene>
    <name evidence="2" type="ORF">C7451_10185</name>
</gene>
<dbReference type="AlphaFoldDB" id="A0A2V3VB82"/>
<evidence type="ECO:0000256" key="1">
    <source>
        <dbReference type="SAM" id="Phobius"/>
    </source>
</evidence>
<sequence>MNDGRPATLRESLKFWGLMTLAALPGTVAYVTIAWHAGWLS</sequence>
<feature type="transmembrane region" description="Helical" evidence="1">
    <location>
        <begin position="15"/>
        <end position="37"/>
    </location>
</feature>
<protein>
    <submittedName>
        <fullName evidence="2">Uncharacterized protein</fullName>
    </submittedName>
</protein>
<accession>A0A2V3VB82</accession>
<keyword evidence="1" id="KW-1133">Transmembrane helix</keyword>
<reference evidence="2 3" key="1">
    <citation type="submission" date="2018-05" db="EMBL/GenBank/DDBJ databases">
        <title>Genomic Encyclopedia of Type Strains, Phase IV (KMG-IV): sequencing the most valuable type-strain genomes for metagenomic binning, comparative biology and taxonomic classification.</title>
        <authorList>
            <person name="Goeker M."/>
        </authorList>
    </citation>
    <scope>NUCLEOTIDE SEQUENCE [LARGE SCALE GENOMIC DNA]</scope>
    <source>
        <strain evidence="2 3">DSM 3183</strain>
    </source>
</reference>
<name>A0A2V3VB82_9SPHN</name>
<keyword evidence="1" id="KW-0812">Transmembrane</keyword>
<keyword evidence="3" id="KW-1185">Reference proteome</keyword>
<dbReference type="EMBL" id="QJJM01000001">
    <property type="protein sequence ID" value="PXW79023.1"/>
    <property type="molecule type" value="Genomic_DNA"/>
</dbReference>
<dbReference type="RefSeq" id="WP_279629478.1">
    <property type="nucleotide sequence ID" value="NZ_QJJM01000001.1"/>
</dbReference>
<dbReference type="Proteomes" id="UP000248014">
    <property type="component" value="Unassembled WGS sequence"/>
</dbReference>
<comment type="caution">
    <text evidence="2">The sequence shown here is derived from an EMBL/GenBank/DDBJ whole genome shotgun (WGS) entry which is preliminary data.</text>
</comment>
<keyword evidence="1" id="KW-0472">Membrane</keyword>
<proteinExistence type="predicted"/>
<organism evidence="2 3">
    <name type="scientific">Blastomonas natatoria</name>
    <dbReference type="NCBI Taxonomy" id="34015"/>
    <lineage>
        <taxon>Bacteria</taxon>
        <taxon>Pseudomonadati</taxon>
        <taxon>Pseudomonadota</taxon>
        <taxon>Alphaproteobacteria</taxon>
        <taxon>Sphingomonadales</taxon>
        <taxon>Sphingomonadaceae</taxon>
        <taxon>Blastomonas</taxon>
    </lineage>
</organism>
<evidence type="ECO:0000313" key="3">
    <source>
        <dbReference type="Proteomes" id="UP000248014"/>
    </source>
</evidence>
<evidence type="ECO:0000313" key="2">
    <source>
        <dbReference type="EMBL" id="PXW79023.1"/>
    </source>
</evidence>